<reference evidence="1 2" key="1">
    <citation type="submission" date="2019-08" db="EMBL/GenBank/DDBJ databases">
        <title>Seonamhaeicola sediminis sp. nov., isolated from marine sediment.</title>
        <authorList>
            <person name="Cao W.R."/>
        </authorList>
    </citation>
    <scope>NUCLEOTIDE SEQUENCE [LARGE SCALE GENOMIC DNA]</scope>
    <source>
        <strain evidence="1 2">B011</strain>
    </source>
</reference>
<dbReference type="AlphaFoldDB" id="A0A5D0HU38"/>
<evidence type="ECO:0000313" key="2">
    <source>
        <dbReference type="Proteomes" id="UP000323930"/>
    </source>
</evidence>
<dbReference type="Proteomes" id="UP000323930">
    <property type="component" value="Unassembled WGS sequence"/>
</dbReference>
<name>A0A5D0HU38_9FLAO</name>
<proteinExistence type="predicted"/>
<sequence length="241" mass="27091">MKHLIIMALLSVMTLNAQKQVEIKAPISKGQEVFVNFKFAQDIKIQHGNTNEIIVRATVNIDDGEGNDKYSIKTEKSSSQLKLYSDFGDYFKNRSRNVYYSNKDGKKENCNCCHNTDINYIVIVPRNIKLKIKSISGSVFTNVYDGDLVTDLISGDVTIKKYNGELRLKTISGVLDIVVNKAKLNAKSVTGTIYSDMDFDKSDFSKYNNKKIHNHISKQVNGGTLLLTMETVSGNIYIRKG</sequence>
<evidence type="ECO:0008006" key="3">
    <source>
        <dbReference type="Google" id="ProtNLM"/>
    </source>
</evidence>
<accession>A0A5D0HU38</accession>
<dbReference type="OrthoDB" id="1115882at2"/>
<dbReference type="EMBL" id="VSDQ01000679">
    <property type="protein sequence ID" value="TYA74825.1"/>
    <property type="molecule type" value="Genomic_DNA"/>
</dbReference>
<organism evidence="1 2">
    <name type="scientific">Seonamhaeicola marinus</name>
    <dbReference type="NCBI Taxonomy" id="1912246"/>
    <lineage>
        <taxon>Bacteria</taxon>
        <taxon>Pseudomonadati</taxon>
        <taxon>Bacteroidota</taxon>
        <taxon>Flavobacteriia</taxon>
        <taxon>Flavobacteriales</taxon>
        <taxon>Flavobacteriaceae</taxon>
    </lineage>
</organism>
<protein>
    <recommendedName>
        <fullName evidence="3">DUF4097 domain-containing protein</fullName>
    </recommendedName>
</protein>
<keyword evidence="2" id="KW-1185">Reference proteome</keyword>
<gene>
    <name evidence="1" type="ORF">FUA24_16085</name>
</gene>
<comment type="caution">
    <text evidence="1">The sequence shown here is derived from an EMBL/GenBank/DDBJ whole genome shotgun (WGS) entry which is preliminary data.</text>
</comment>
<dbReference type="RefSeq" id="WP_148544068.1">
    <property type="nucleotide sequence ID" value="NZ_VSDQ01000679.1"/>
</dbReference>
<evidence type="ECO:0000313" key="1">
    <source>
        <dbReference type="EMBL" id="TYA74825.1"/>
    </source>
</evidence>